<dbReference type="Gene3D" id="3.60.21.10">
    <property type="match status" value="1"/>
</dbReference>
<dbReference type="InterPro" id="IPR004843">
    <property type="entry name" value="Calcineurin-like_PHP"/>
</dbReference>
<feature type="chain" id="PRO_5033107473" description="Purple acid phosphatase" evidence="4">
    <location>
        <begin position="19"/>
        <end position="464"/>
    </location>
</feature>
<proteinExistence type="inferred from homology"/>
<dbReference type="Gene3D" id="2.60.40.380">
    <property type="entry name" value="Purple acid phosphatase-like, N-terminal"/>
    <property type="match status" value="1"/>
</dbReference>
<evidence type="ECO:0000256" key="3">
    <source>
        <dbReference type="ARBA" id="ARBA00023180"/>
    </source>
</evidence>
<evidence type="ECO:0000259" key="7">
    <source>
        <dbReference type="Pfam" id="PF16656"/>
    </source>
</evidence>
<feature type="signal peptide" evidence="4">
    <location>
        <begin position="1"/>
        <end position="18"/>
    </location>
</feature>
<comment type="catalytic activity">
    <reaction evidence="4">
        <text>a phosphate monoester + H2O = an alcohol + phosphate</text>
        <dbReference type="Rhea" id="RHEA:15017"/>
        <dbReference type="ChEBI" id="CHEBI:15377"/>
        <dbReference type="ChEBI" id="CHEBI:30879"/>
        <dbReference type="ChEBI" id="CHEBI:43474"/>
        <dbReference type="ChEBI" id="CHEBI:67140"/>
        <dbReference type="EC" id="3.1.3.2"/>
    </reaction>
</comment>
<name>A0A815P938_9BILA</name>
<dbReference type="GO" id="GO:0003993">
    <property type="term" value="F:acid phosphatase activity"/>
    <property type="evidence" value="ECO:0007669"/>
    <property type="project" value="UniProtKB-EC"/>
</dbReference>
<dbReference type="CDD" id="cd00839">
    <property type="entry name" value="MPP_PAPs"/>
    <property type="match status" value="1"/>
</dbReference>
<dbReference type="Pfam" id="PF14008">
    <property type="entry name" value="Metallophos_C"/>
    <property type="match status" value="1"/>
</dbReference>
<dbReference type="InterPro" id="IPR041792">
    <property type="entry name" value="MPP_PAP"/>
</dbReference>
<dbReference type="AlphaFoldDB" id="A0A815P938"/>
<dbReference type="InterPro" id="IPR039331">
    <property type="entry name" value="PAPs-like"/>
</dbReference>
<dbReference type="OrthoDB" id="45007at2759"/>
<dbReference type="Proteomes" id="UP000663891">
    <property type="component" value="Unassembled WGS sequence"/>
</dbReference>
<comment type="caution">
    <text evidence="8">The sequence shown here is derived from an EMBL/GenBank/DDBJ whole genome shotgun (WGS) entry which is preliminary data.</text>
</comment>
<reference evidence="8" key="1">
    <citation type="submission" date="2021-02" db="EMBL/GenBank/DDBJ databases">
        <authorList>
            <person name="Nowell W R."/>
        </authorList>
    </citation>
    <scope>NUCLEOTIDE SEQUENCE</scope>
</reference>
<evidence type="ECO:0000256" key="1">
    <source>
        <dbReference type="ARBA" id="ARBA00022729"/>
    </source>
</evidence>
<keyword evidence="2 4" id="KW-0378">Hydrolase</keyword>
<dbReference type="InterPro" id="IPR025733">
    <property type="entry name" value="PAPs_C"/>
</dbReference>
<evidence type="ECO:0000256" key="2">
    <source>
        <dbReference type="ARBA" id="ARBA00022801"/>
    </source>
</evidence>
<protein>
    <recommendedName>
        <fullName evidence="4">Purple acid phosphatase</fullName>
        <ecNumber evidence="4">3.1.3.2</ecNumber>
    </recommendedName>
</protein>
<dbReference type="PANTHER" id="PTHR22953">
    <property type="entry name" value="ACID PHOSPHATASE RELATED"/>
    <property type="match status" value="1"/>
</dbReference>
<dbReference type="EMBL" id="CAJNON010001259">
    <property type="protein sequence ID" value="CAF1445802.1"/>
    <property type="molecule type" value="Genomic_DNA"/>
</dbReference>
<dbReference type="InterPro" id="IPR029052">
    <property type="entry name" value="Metallo-depent_PP-like"/>
</dbReference>
<keyword evidence="1 4" id="KW-0732">Signal</keyword>
<dbReference type="InterPro" id="IPR015914">
    <property type="entry name" value="PAPs_N"/>
</dbReference>
<dbReference type="SUPFAM" id="SSF49363">
    <property type="entry name" value="Purple acid phosphatase, N-terminal domain"/>
    <property type="match status" value="1"/>
</dbReference>
<organism evidence="8 9">
    <name type="scientific">Adineta steineri</name>
    <dbReference type="NCBI Taxonomy" id="433720"/>
    <lineage>
        <taxon>Eukaryota</taxon>
        <taxon>Metazoa</taxon>
        <taxon>Spiralia</taxon>
        <taxon>Gnathifera</taxon>
        <taxon>Rotifera</taxon>
        <taxon>Eurotatoria</taxon>
        <taxon>Bdelloidea</taxon>
        <taxon>Adinetida</taxon>
        <taxon>Adinetidae</taxon>
        <taxon>Adineta</taxon>
    </lineage>
</organism>
<keyword evidence="3" id="KW-0325">Glycoprotein</keyword>
<accession>A0A815P938</accession>
<evidence type="ECO:0000313" key="9">
    <source>
        <dbReference type="Proteomes" id="UP000663891"/>
    </source>
</evidence>
<dbReference type="EC" id="3.1.3.2" evidence="4"/>
<dbReference type="PANTHER" id="PTHR22953:SF153">
    <property type="entry name" value="PURPLE ACID PHOSPHATASE"/>
    <property type="match status" value="1"/>
</dbReference>
<feature type="domain" description="Purple acid phosphatase C-terminal" evidence="6">
    <location>
        <begin position="392"/>
        <end position="452"/>
    </location>
</feature>
<dbReference type="InterPro" id="IPR008963">
    <property type="entry name" value="Purple_acid_Pase-like_N"/>
</dbReference>
<dbReference type="Pfam" id="PF16656">
    <property type="entry name" value="Pur_ac_phosph_N"/>
    <property type="match status" value="1"/>
</dbReference>
<sequence length="464" mass="51901">MVKCIFLLLLGVIPSITSINTCCQILKPDQIRLAVATDSSVNVGWHIRTCPLDITNPLSNSIVMFGTSPKKLTSTSVYIKSSFYESNFVLGMSWFYSVELQNLEPSTMYYYQIVGSGCVSSSSILNFTSAPFLGDRSRPVHIAAYGDLGVDGLLGDYTNGPCLFEQALNALQTKLSEIDFFLHHGDICYADNTPILVFLKTYEQAMDYCQAAMSVLTSARMYMTATGNHEINCTQVPGAYYLCLPNYKQQIPYSHRFNMPSNHSGGYLNTWYSFNYAFIHVITISCETDFPNAPSGNLLDNTTQINWLINDLARVNRSVTPWVIVQCHRPWKGSAAKQTIAGIVNYPQCQAAFEQILIDNNVDIYFNGHVHWYERICFNDVTNTTNYINPSGPVYLTNGGIGNPEGNESVGTEANNSCVIKFEPGFGILTVYDDSHATFIYYSTFNLTIMDEFNITKDRSYQCT</sequence>
<gene>
    <name evidence="8" type="ORF">VCS650_LOCUS39169</name>
</gene>
<evidence type="ECO:0000259" key="6">
    <source>
        <dbReference type="Pfam" id="PF14008"/>
    </source>
</evidence>
<evidence type="ECO:0000313" key="8">
    <source>
        <dbReference type="EMBL" id="CAF1445802.1"/>
    </source>
</evidence>
<dbReference type="SUPFAM" id="SSF56300">
    <property type="entry name" value="Metallo-dependent phosphatases"/>
    <property type="match status" value="1"/>
</dbReference>
<dbReference type="GO" id="GO:0046872">
    <property type="term" value="F:metal ion binding"/>
    <property type="evidence" value="ECO:0007669"/>
    <property type="project" value="InterPro"/>
</dbReference>
<feature type="domain" description="Calcineurin-like phosphoesterase" evidence="5">
    <location>
        <begin position="142"/>
        <end position="373"/>
    </location>
</feature>
<comment type="similarity">
    <text evidence="4">Belongs to the metallophosphoesterase superfamily. Purple acid phosphatase family.</text>
</comment>
<evidence type="ECO:0000256" key="4">
    <source>
        <dbReference type="RuleBase" id="RU361203"/>
    </source>
</evidence>
<feature type="domain" description="Purple acid phosphatase N-terminal" evidence="7">
    <location>
        <begin position="28"/>
        <end position="128"/>
    </location>
</feature>
<dbReference type="Pfam" id="PF00149">
    <property type="entry name" value="Metallophos"/>
    <property type="match status" value="1"/>
</dbReference>
<evidence type="ECO:0000259" key="5">
    <source>
        <dbReference type="Pfam" id="PF00149"/>
    </source>
</evidence>